<evidence type="ECO:0000256" key="3">
    <source>
        <dbReference type="ARBA" id="ARBA00022679"/>
    </source>
</evidence>
<gene>
    <name evidence="5" type="ORF">B0I08_106221</name>
</gene>
<dbReference type="InterPro" id="IPR039528">
    <property type="entry name" value="DPM1-like"/>
</dbReference>
<evidence type="ECO:0000313" key="6">
    <source>
        <dbReference type="Proteomes" id="UP000237983"/>
    </source>
</evidence>
<organism evidence="5 6">
    <name type="scientific">Glaciihabitans tibetensis</name>
    <dbReference type="NCBI Taxonomy" id="1266600"/>
    <lineage>
        <taxon>Bacteria</taxon>
        <taxon>Bacillati</taxon>
        <taxon>Actinomycetota</taxon>
        <taxon>Actinomycetes</taxon>
        <taxon>Micrococcales</taxon>
        <taxon>Microbacteriaceae</taxon>
        <taxon>Glaciihabitans</taxon>
    </lineage>
</organism>
<sequence length="259" mass="28536">MPHHHLPATLIIIPTYNEAGNIEATVGSVLRALPEAHILVVDDGSPDFTGDIADRIAGEDERVFVLHRTEKKGLGAAYLAAFDWAHQHDYAIIGEFDADGSHPAEALPRMMAAFDSAARPALVIGSRWVRGGSVVGWPRSREFLSRGGNVYSRLMLGLPVADATAGFRLYRAEALRAIDLSSVDSRGYCFQVDLTLRFHDAGLPIVEIPIEFREREIGESKMSRSIVVEAMLRVTVWGVQRFGRRLRGRPATPRRAGAR</sequence>
<proteinExistence type="inferred from homology"/>
<dbReference type="Proteomes" id="UP000237983">
    <property type="component" value="Unassembled WGS sequence"/>
</dbReference>
<evidence type="ECO:0000256" key="1">
    <source>
        <dbReference type="ARBA" id="ARBA00006739"/>
    </source>
</evidence>
<dbReference type="CDD" id="cd06442">
    <property type="entry name" value="DPM1_like"/>
    <property type="match status" value="1"/>
</dbReference>
<comment type="caution">
    <text evidence="5">The sequence shown here is derived from an EMBL/GenBank/DDBJ whole genome shotgun (WGS) entry which is preliminary data.</text>
</comment>
<comment type="similarity">
    <text evidence="1">Belongs to the glycosyltransferase 2 family.</text>
</comment>
<reference evidence="5 6" key="1">
    <citation type="submission" date="2018-03" db="EMBL/GenBank/DDBJ databases">
        <title>Genomic Encyclopedia of Type Strains, Phase III (KMG-III): the genomes of soil and plant-associated and newly described type strains.</title>
        <authorList>
            <person name="Whitman W."/>
        </authorList>
    </citation>
    <scope>NUCLEOTIDE SEQUENCE [LARGE SCALE GENOMIC DNA]</scope>
    <source>
        <strain evidence="5 6">CGMCC 1.12484</strain>
    </source>
</reference>
<feature type="domain" description="Glycosyltransferase 2-like" evidence="4">
    <location>
        <begin position="11"/>
        <end position="177"/>
    </location>
</feature>
<dbReference type="EMBL" id="PVTL01000006">
    <property type="protein sequence ID" value="PRY67614.1"/>
    <property type="molecule type" value="Genomic_DNA"/>
</dbReference>
<evidence type="ECO:0000256" key="2">
    <source>
        <dbReference type="ARBA" id="ARBA00022676"/>
    </source>
</evidence>
<evidence type="ECO:0000259" key="4">
    <source>
        <dbReference type="Pfam" id="PF00535"/>
    </source>
</evidence>
<dbReference type="Pfam" id="PF00535">
    <property type="entry name" value="Glycos_transf_2"/>
    <property type="match status" value="1"/>
</dbReference>
<dbReference type="AlphaFoldDB" id="A0A2T0VBP3"/>
<evidence type="ECO:0000313" key="5">
    <source>
        <dbReference type="EMBL" id="PRY67614.1"/>
    </source>
</evidence>
<dbReference type="InterPro" id="IPR029044">
    <property type="entry name" value="Nucleotide-diphossugar_trans"/>
</dbReference>
<dbReference type="GO" id="GO:0009247">
    <property type="term" value="P:glycolipid biosynthetic process"/>
    <property type="evidence" value="ECO:0007669"/>
    <property type="project" value="TreeGrafter"/>
</dbReference>
<accession>A0A2T0VBP3</accession>
<dbReference type="InterPro" id="IPR001173">
    <property type="entry name" value="Glyco_trans_2-like"/>
</dbReference>
<dbReference type="FunFam" id="3.90.550.10:FF:000122">
    <property type="entry name" value="Dolichol-phosphate mannosyltransferase subunit 1"/>
    <property type="match status" value="1"/>
</dbReference>
<keyword evidence="3 5" id="KW-0808">Transferase</keyword>
<keyword evidence="6" id="KW-1185">Reference proteome</keyword>
<dbReference type="GO" id="GO:0004582">
    <property type="term" value="F:dolichyl-phosphate beta-D-mannosyltransferase activity"/>
    <property type="evidence" value="ECO:0007669"/>
    <property type="project" value="InterPro"/>
</dbReference>
<dbReference type="GO" id="GO:0016020">
    <property type="term" value="C:membrane"/>
    <property type="evidence" value="ECO:0007669"/>
    <property type="project" value="GOC"/>
</dbReference>
<dbReference type="PANTHER" id="PTHR43398:SF1">
    <property type="entry name" value="DOLICHOL-PHOSPHATE MANNOSYLTRANSFERASE SUBUNIT 1"/>
    <property type="match status" value="1"/>
</dbReference>
<dbReference type="PANTHER" id="PTHR43398">
    <property type="entry name" value="DOLICHOL-PHOSPHATE MANNOSYLTRANSFERASE SUBUNIT 1"/>
    <property type="match status" value="1"/>
</dbReference>
<keyword evidence="2 5" id="KW-0328">Glycosyltransferase</keyword>
<name>A0A2T0VBP3_9MICO</name>
<dbReference type="Gene3D" id="3.90.550.10">
    <property type="entry name" value="Spore Coat Polysaccharide Biosynthesis Protein SpsA, Chain A"/>
    <property type="match status" value="1"/>
</dbReference>
<protein>
    <submittedName>
        <fullName evidence="5">Dolichol-phosphate mannosyltransferase</fullName>
    </submittedName>
</protein>
<dbReference type="RefSeq" id="WP_106213329.1">
    <property type="nucleotide sequence ID" value="NZ_PVTL01000006.1"/>
</dbReference>
<dbReference type="OrthoDB" id="9810303at2"/>
<dbReference type="SUPFAM" id="SSF53448">
    <property type="entry name" value="Nucleotide-diphospho-sugar transferases"/>
    <property type="match status" value="1"/>
</dbReference>